<accession>A0A151ZBZ1</accession>
<feature type="transmembrane region" description="Helical" evidence="7">
    <location>
        <begin position="471"/>
        <end position="499"/>
    </location>
</feature>
<dbReference type="Gene3D" id="1.20.1250.20">
    <property type="entry name" value="MFS general substrate transporter like domains"/>
    <property type="match status" value="1"/>
</dbReference>
<evidence type="ECO:0000256" key="3">
    <source>
        <dbReference type="ARBA" id="ARBA00022692"/>
    </source>
</evidence>
<dbReference type="InterPro" id="IPR001958">
    <property type="entry name" value="Tet-R_TetA/multi-R_MdtG-like"/>
</dbReference>
<feature type="region of interest" description="Disordered" evidence="6">
    <location>
        <begin position="585"/>
        <end position="608"/>
    </location>
</feature>
<evidence type="ECO:0000256" key="4">
    <source>
        <dbReference type="ARBA" id="ARBA00022989"/>
    </source>
</evidence>
<dbReference type="GO" id="GO:0022857">
    <property type="term" value="F:transmembrane transporter activity"/>
    <property type="evidence" value="ECO:0007669"/>
    <property type="project" value="InterPro"/>
</dbReference>
<dbReference type="AlphaFoldDB" id="A0A151ZBZ1"/>
<dbReference type="OrthoDB" id="419616at2759"/>
<dbReference type="InterPro" id="IPR011701">
    <property type="entry name" value="MFS"/>
</dbReference>
<evidence type="ECO:0000313" key="9">
    <source>
        <dbReference type="EMBL" id="KYQ91458.1"/>
    </source>
</evidence>
<evidence type="ECO:0000259" key="8">
    <source>
        <dbReference type="PROSITE" id="PS50850"/>
    </source>
</evidence>
<evidence type="ECO:0000256" key="1">
    <source>
        <dbReference type="ARBA" id="ARBA00004141"/>
    </source>
</evidence>
<feature type="transmembrane region" description="Helical" evidence="7">
    <location>
        <begin position="202"/>
        <end position="223"/>
    </location>
</feature>
<dbReference type="PANTHER" id="PTHR23504:SF15">
    <property type="entry name" value="MAJOR FACILITATOR SUPERFAMILY (MFS) PROFILE DOMAIN-CONTAINING PROTEIN"/>
    <property type="match status" value="1"/>
</dbReference>
<protein>
    <recommendedName>
        <fullName evidence="8">Major facilitator superfamily (MFS) profile domain-containing protein</fullName>
    </recommendedName>
</protein>
<feature type="transmembrane region" description="Helical" evidence="7">
    <location>
        <begin position="520"/>
        <end position="538"/>
    </location>
</feature>
<dbReference type="SUPFAM" id="SSF103473">
    <property type="entry name" value="MFS general substrate transporter"/>
    <property type="match status" value="1"/>
</dbReference>
<dbReference type="CDD" id="cd17330">
    <property type="entry name" value="MFS_SLC46_TetA_like"/>
    <property type="match status" value="1"/>
</dbReference>
<feature type="transmembrane region" description="Helical" evidence="7">
    <location>
        <begin position="67"/>
        <end position="89"/>
    </location>
</feature>
<feature type="region of interest" description="Disordered" evidence="6">
    <location>
        <begin position="253"/>
        <end position="279"/>
    </location>
</feature>
<feature type="transmembrane region" description="Helical" evidence="7">
    <location>
        <begin position="158"/>
        <end position="182"/>
    </location>
</feature>
<feature type="transmembrane region" description="Helical" evidence="7">
    <location>
        <begin position="126"/>
        <end position="146"/>
    </location>
</feature>
<dbReference type="GO" id="GO:0016020">
    <property type="term" value="C:membrane"/>
    <property type="evidence" value="ECO:0007669"/>
    <property type="project" value="UniProtKB-SubCell"/>
</dbReference>
<evidence type="ECO:0000256" key="5">
    <source>
        <dbReference type="ARBA" id="ARBA00023136"/>
    </source>
</evidence>
<dbReference type="PRINTS" id="PR01035">
    <property type="entry name" value="TCRTETA"/>
</dbReference>
<proteinExistence type="predicted"/>
<evidence type="ECO:0000256" key="2">
    <source>
        <dbReference type="ARBA" id="ARBA00022448"/>
    </source>
</evidence>
<dbReference type="InParanoid" id="A0A151ZBZ1"/>
<dbReference type="Proteomes" id="UP000076078">
    <property type="component" value="Unassembled WGS sequence"/>
</dbReference>
<feature type="compositionally biased region" description="Polar residues" evidence="6">
    <location>
        <begin position="269"/>
        <end position="279"/>
    </location>
</feature>
<feature type="domain" description="Major facilitator superfamily (MFS) profile" evidence="8">
    <location>
        <begin position="30"/>
        <end position="574"/>
    </location>
</feature>
<feature type="transmembrane region" description="Helical" evidence="7">
    <location>
        <begin position="101"/>
        <end position="120"/>
    </location>
</feature>
<evidence type="ECO:0000256" key="7">
    <source>
        <dbReference type="SAM" id="Phobius"/>
    </source>
</evidence>
<organism evidence="9 10">
    <name type="scientific">Tieghemostelium lacteum</name>
    <name type="common">Slime mold</name>
    <name type="synonym">Dictyostelium lacteum</name>
    <dbReference type="NCBI Taxonomy" id="361077"/>
    <lineage>
        <taxon>Eukaryota</taxon>
        <taxon>Amoebozoa</taxon>
        <taxon>Evosea</taxon>
        <taxon>Eumycetozoa</taxon>
        <taxon>Dictyostelia</taxon>
        <taxon>Dictyosteliales</taxon>
        <taxon>Raperosteliaceae</taxon>
        <taxon>Tieghemostelium</taxon>
    </lineage>
</organism>
<feature type="compositionally biased region" description="Acidic residues" evidence="6">
    <location>
        <begin position="585"/>
        <end position="596"/>
    </location>
</feature>
<feature type="transmembrane region" description="Helical" evidence="7">
    <location>
        <begin position="399"/>
        <end position="423"/>
    </location>
</feature>
<gene>
    <name evidence="9" type="ORF">DLAC_08425</name>
</gene>
<feature type="transmembrane region" description="Helical" evidence="7">
    <location>
        <begin position="544"/>
        <end position="564"/>
    </location>
</feature>
<evidence type="ECO:0000256" key="6">
    <source>
        <dbReference type="SAM" id="MobiDB-lite"/>
    </source>
</evidence>
<keyword evidence="5 7" id="KW-0472">Membrane</keyword>
<keyword evidence="3 7" id="KW-0812">Transmembrane</keyword>
<dbReference type="EMBL" id="LODT01000035">
    <property type="protein sequence ID" value="KYQ91458.1"/>
    <property type="molecule type" value="Genomic_DNA"/>
</dbReference>
<dbReference type="PROSITE" id="PS50850">
    <property type="entry name" value="MFS"/>
    <property type="match status" value="1"/>
</dbReference>
<feature type="transmembrane region" description="Helical" evidence="7">
    <location>
        <begin position="362"/>
        <end position="379"/>
    </location>
</feature>
<keyword evidence="4 7" id="KW-1133">Transmembrane helix</keyword>
<dbReference type="InterPro" id="IPR020846">
    <property type="entry name" value="MFS_dom"/>
</dbReference>
<feature type="transmembrane region" description="Helical" evidence="7">
    <location>
        <begin position="31"/>
        <end position="61"/>
    </location>
</feature>
<feature type="transmembrane region" description="Helical" evidence="7">
    <location>
        <begin position="435"/>
        <end position="459"/>
    </location>
</feature>
<dbReference type="PANTHER" id="PTHR23504">
    <property type="entry name" value="MAJOR FACILITATOR SUPERFAMILY DOMAIN-CONTAINING PROTEIN 10"/>
    <property type="match status" value="1"/>
</dbReference>
<keyword evidence="10" id="KW-1185">Reference proteome</keyword>
<name>A0A151ZBZ1_TIELA</name>
<comment type="caution">
    <text evidence="9">The sequence shown here is derived from an EMBL/GenBank/DDBJ whole genome shotgun (WGS) entry which is preliminary data.</text>
</comment>
<comment type="subcellular location">
    <subcellularLocation>
        <location evidence="1">Membrane</location>
        <topology evidence="1">Multi-pass membrane protein</topology>
    </subcellularLocation>
</comment>
<sequence>MVEIIDLNTKGGGDGISAEERELSKLPWRKLIGAYILLVCEAINTTSFFTYVGFMVVHFHISNEENVGYYSGFIASSFSLAQFVSSFFWGYMSDKFGRKPILLIGSLGSLISTLSIGISGNLPTLIFTRSLNGILNGNIGVIKTYIGECTNKHNQIEAFGWIGMTWGFGSIVGPLIGGLFIYPATNLPILFEHSTLFINYPFLLPNLIIGTLTSLGIIFTYFFMNETLRRHNSVPLEDLSNIHSNNSINNNASSSNIIVGSDTPPTLRGSPTLSNSTLSDSDINENDFHQIELMTEEPSSNILKRFTMSLKNIIFKNSSGGDYSKLKEQTVTTTTTTSVSTANLSPPPMKKHNHDNVFKNKLILATSLLYMVVGFYYTMHDEAWPIWALAPIKHGGLSFTSRQIGACGAAGGLIVIFIQLFIIKPTVKKYGIIKVFCFGNVLSAIDFILYPVLSLIAVQPGEASTHILQEILFWILLIIVVLIRQFAGQFVFTPVMTLINNSATSKLKGQANGLGQSLVALSRAVAPTLASVTLAWSLTSGKPFPLNQFLVFIIMAIMCLIPIITSRYLPTTLNAPIPENDDLDAEEEELNNDDNSLDQNDLKDTIEVPDFDSGDVVVLFDKEKHDQQKVDQHLENIKKEFDIQDEISDI</sequence>
<reference evidence="9 10" key="1">
    <citation type="submission" date="2015-12" db="EMBL/GenBank/DDBJ databases">
        <title>Dictyostelia acquired genes for synthesis and detection of signals that induce cell-type specialization by lateral gene transfer from prokaryotes.</title>
        <authorList>
            <person name="Gloeckner G."/>
            <person name="Schaap P."/>
        </authorList>
    </citation>
    <scope>NUCLEOTIDE SEQUENCE [LARGE SCALE GENOMIC DNA]</scope>
    <source>
        <strain evidence="9 10">TK</strain>
    </source>
</reference>
<dbReference type="Pfam" id="PF07690">
    <property type="entry name" value="MFS_1"/>
    <property type="match status" value="1"/>
</dbReference>
<evidence type="ECO:0000313" key="10">
    <source>
        <dbReference type="Proteomes" id="UP000076078"/>
    </source>
</evidence>
<keyword evidence="2" id="KW-0813">Transport</keyword>
<dbReference type="OMA" id="AWWACGI"/>
<dbReference type="InterPro" id="IPR036259">
    <property type="entry name" value="MFS_trans_sf"/>
</dbReference>